<dbReference type="AlphaFoldDB" id="A0ABD2W690"/>
<evidence type="ECO:0000313" key="2">
    <source>
        <dbReference type="EMBL" id="KAL3388397.1"/>
    </source>
</evidence>
<dbReference type="PANTHER" id="PTHR14628:SF1">
    <property type="entry name" value="BEN DOMAIN-CONTAINING PROTEIN 5"/>
    <property type="match status" value="1"/>
</dbReference>
<evidence type="ECO:0008006" key="4">
    <source>
        <dbReference type="Google" id="ProtNLM"/>
    </source>
</evidence>
<evidence type="ECO:0000256" key="1">
    <source>
        <dbReference type="SAM" id="MobiDB-lite"/>
    </source>
</evidence>
<protein>
    <recommendedName>
        <fullName evidence="4">BEN domain-containing protein</fullName>
    </recommendedName>
</protein>
<dbReference type="PANTHER" id="PTHR14628">
    <property type="entry name" value="BEN DOMAIN-CONTAINING PROTEIN 5"/>
    <property type="match status" value="1"/>
</dbReference>
<accession>A0ABD2W690</accession>
<feature type="region of interest" description="Disordered" evidence="1">
    <location>
        <begin position="248"/>
        <end position="283"/>
    </location>
</feature>
<gene>
    <name evidence="2" type="ORF">TKK_016625</name>
</gene>
<name>A0ABD2W690_9HYME</name>
<feature type="compositionally biased region" description="Basic and acidic residues" evidence="1">
    <location>
        <begin position="249"/>
        <end position="268"/>
    </location>
</feature>
<proteinExistence type="predicted"/>
<dbReference type="InterPro" id="IPR040391">
    <property type="entry name" value="BEND5"/>
</dbReference>
<sequence length="470" mass="55312">MYALVRFKHETDFHEVPLGCITQKISGENALERFNPKNFDDFDNSRYYYIKWICEDYECEKVKIKPIHKHYYRAKVLLLAENLKELQKKRLLGRVKIGKQLNDATSTSPESDDDSENDQPTDPNETTLIAKHPRDNLLAVITQDKETPPCQSSSEEENTCTNEQDKRRQIQSFLHKRKSLVDSGEPTEKRSKTLVSKQHAKTLAKIGYSQQTQVVQKINNNHHSNSKSIPQDYDGQELHEDPTLVNVDNRNEDEHDQSQVEHNNHNETEHDEEEEEEEDDSFPIISKEKVQSIKLKYLLPERSNIKLNIKGKKRNAVYDGEIYLGLQIFIDEEVWHLLKLQKNPWIFMRDVADILWTPIKLVNRTFSVSQCSTKINPNSPRKKLEKDKLKLLKTILTEYCVEKRMTKKEIAKVKESFNKKLTQKIADLKKTFRRVKEMLPNKNSVWLLDEETVEEYYSQIRKRLEELNNM</sequence>
<feature type="region of interest" description="Disordered" evidence="1">
    <location>
        <begin position="102"/>
        <end position="195"/>
    </location>
</feature>
<dbReference type="EMBL" id="JBJJXI010000134">
    <property type="protein sequence ID" value="KAL3388397.1"/>
    <property type="molecule type" value="Genomic_DNA"/>
</dbReference>
<feature type="compositionally biased region" description="Acidic residues" evidence="1">
    <location>
        <begin position="269"/>
        <end position="281"/>
    </location>
</feature>
<comment type="caution">
    <text evidence="2">The sequence shown here is derived from an EMBL/GenBank/DDBJ whole genome shotgun (WGS) entry which is preliminary data.</text>
</comment>
<dbReference type="Proteomes" id="UP001627154">
    <property type="component" value="Unassembled WGS sequence"/>
</dbReference>
<feature type="compositionally biased region" description="Acidic residues" evidence="1">
    <location>
        <begin position="110"/>
        <end position="119"/>
    </location>
</feature>
<keyword evidence="3" id="KW-1185">Reference proteome</keyword>
<reference evidence="2 3" key="1">
    <citation type="journal article" date="2024" name="bioRxiv">
        <title>A reference genome for Trichogramma kaykai: A tiny desert-dwelling parasitoid wasp with competing sex-ratio distorters.</title>
        <authorList>
            <person name="Culotta J."/>
            <person name="Lindsey A.R."/>
        </authorList>
    </citation>
    <scope>NUCLEOTIDE SEQUENCE [LARGE SCALE GENOMIC DNA]</scope>
    <source>
        <strain evidence="2 3">KSX58</strain>
    </source>
</reference>
<organism evidence="2 3">
    <name type="scientific">Trichogramma kaykai</name>
    <dbReference type="NCBI Taxonomy" id="54128"/>
    <lineage>
        <taxon>Eukaryota</taxon>
        <taxon>Metazoa</taxon>
        <taxon>Ecdysozoa</taxon>
        <taxon>Arthropoda</taxon>
        <taxon>Hexapoda</taxon>
        <taxon>Insecta</taxon>
        <taxon>Pterygota</taxon>
        <taxon>Neoptera</taxon>
        <taxon>Endopterygota</taxon>
        <taxon>Hymenoptera</taxon>
        <taxon>Apocrita</taxon>
        <taxon>Proctotrupomorpha</taxon>
        <taxon>Chalcidoidea</taxon>
        <taxon>Trichogrammatidae</taxon>
        <taxon>Trichogramma</taxon>
    </lineage>
</organism>
<evidence type="ECO:0000313" key="3">
    <source>
        <dbReference type="Proteomes" id="UP001627154"/>
    </source>
</evidence>